<dbReference type="EMBL" id="JABBFX010000003">
    <property type="protein sequence ID" value="NML47002.1"/>
    <property type="molecule type" value="Genomic_DNA"/>
</dbReference>
<keyword evidence="8" id="KW-1185">Reference proteome</keyword>
<gene>
    <name evidence="7" type="ORF">HHL11_24875</name>
</gene>
<keyword evidence="5" id="KW-0732">Signal</keyword>
<dbReference type="RefSeq" id="WP_169421308.1">
    <property type="nucleotide sequence ID" value="NZ_JABBFX010000003.1"/>
</dbReference>
<dbReference type="PANTHER" id="PTHR42978">
    <property type="entry name" value="QUORUM-QUENCHING LACTONASE YTNP-RELATED-RELATED"/>
    <property type="match status" value="1"/>
</dbReference>
<feature type="domain" description="Metallo-beta-lactamase" evidence="6">
    <location>
        <begin position="87"/>
        <end position="292"/>
    </location>
</feature>
<keyword evidence="3 7" id="KW-0378">Hydrolase</keyword>
<evidence type="ECO:0000256" key="1">
    <source>
        <dbReference type="ARBA" id="ARBA00007749"/>
    </source>
</evidence>
<proteinExistence type="inferred from homology"/>
<keyword evidence="2" id="KW-0479">Metal-binding</keyword>
<accession>A0A848HAE0</accession>
<reference evidence="7 8" key="1">
    <citation type="submission" date="2020-04" db="EMBL/GenBank/DDBJ databases">
        <title>Ramlibacter sp. G-1-2-2 isolated from soil.</title>
        <authorList>
            <person name="Dahal R.H."/>
        </authorList>
    </citation>
    <scope>NUCLEOTIDE SEQUENCE [LARGE SCALE GENOMIC DNA]</scope>
    <source>
        <strain evidence="7 8">G-1-2-2</strain>
    </source>
</reference>
<name>A0A848HAE0_9BURK</name>
<comment type="caution">
    <text evidence="7">The sequence shown here is derived from an EMBL/GenBank/DDBJ whole genome shotgun (WGS) entry which is preliminary data.</text>
</comment>
<dbReference type="SUPFAM" id="SSF56281">
    <property type="entry name" value="Metallo-hydrolase/oxidoreductase"/>
    <property type="match status" value="1"/>
</dbReference>
<dbReference type="AlphaFoldDB" id="A0A848HAE0"/>
<dbReference type="Pfam" id="PF00753">
    <property type="entry name" value="Lactamase_B"/>
    <property type="match status" value="1"/>
</dbReference>
<sequence length="321" mass="33886">MPKLLATLFAAACLAGAAALPSASFADAPLQKQQAPGWQRMMVGDYEVTVLSDGTVKLPVAQLLKGDPARIGEALKRSYLGEQVETSVNGFLVNTGSKLVLVDTGAGNTFGPTLGFLLQNLRAAGYRPEQVDEIYITHMHADHVGGLLSGGTRAFPNAVLRIDKRDTDYWLSEANMNAAAPQMKDFFSAAQASVGPYAQAGMLKTFEGSTDLAPGIRAQSAYGHTPGHTVYVIESQGQKLVLWGDLMHVAAVQFEDPAVTIAFDSDNAPAMAQRVAAYTDAAKGGYLVGAAHLAFPGVGHLRAAADGKGYVFVPLNYSSLR</sequence>
<dbReference type="InterPro" id="IPR051013">
    <property type="entry name" value="MBL_superfamily_lactonases"/>
</dbReference>
<evidence type="ECO:0000256" key="4">
    <source>
        <dbReference type="ARBA" id="ARBA00022833"/>
    </source>
</evidence>
<dbReference type="InterPro" id="IPR036866">
    <property type="entry name" value="RibonucZ/Hydroxyglut_hydro"/>
</dbReference>
<dbReference type="SMART" id="SM00849">
    <property type="entry name" value="Lactamase_B"/>
    <property type="match status" value="1"/>
</dbReference>
<dbReference type="Proteomes" id="UP000541185">
    <property type="component" value="Unassembled WGS sequence"/>
</dbReference>
<dbReference type="Gene3D" id="3.60.15.10">
    <property type="entry name" value="Ribonuclease Z/Hydroxyacylglutathione hydrolase-like"/>
    <property type="match status" value="1"/>
</dbReference>
<evidence type="ECO:0000313" key="7">
    <source>
        <dbReference type="EMBL" id="NML47002.1"/>
    </source>
</evidence>
<evidence type="ECO:0000313" key="8">
    <source>
        <dbReference type="Proteomes" id="UP000541185"/>
    </source>
</evidence>
<comment type="similarity">
    <text evidence="1">Belongs to the metallo-beta-lactamase superfamily.</text>
</comment>
<dbReference type="CDD" id="cd07720">
    <property type="entry name" value="OPHC2-like_MBL-fold"/>
    <property type="match status" value="1"/>
</dbReference>
<evidence type="ECO:0000256" key="3">
    <source>
        <dbReference type="ARBA" id="ARBA00022801"/>
    </source>
</evidence>
<dbReference type="GO" id="GO:0046872">
    <property type="term" value="F:metal ion binding"/>
    <property type="evidence" value="ECO:0007669"/>
    <property type="project" value="UniProtKB-KW"/>
</dbReference>
<feature type="signal peptide" evidence="5">
    <location>
        <begin position="1"/>
        <end position="26"/>
    </location>
</feature>
<dbReference type="PANTHER" id="PTHR42978:SF6">
    <property type="entry name" value="QUORUM-QUENCHING LACTONASE YTNP-RELATED"/>
    <property type="match status" value="1"/>
</dbReference>
<feature type="chain" id="PRO_5032696286" evidence="5">
    <location>
        <begin position="27"/>
        <end position="321"/>
    </location>
</feature>
<evidence type="ECO:0000256" key="2">
    <source>
        <dbReference type="ARBA" id="ARBA00022723"/>
    </source>
</evidence>
<dbReference type="GO" id="GO:0016787">
    <property type="term" value="F:hydrolase activity"/>
    <property type="evidence" value="ECO:0007669"/>
    <property type="project" value="UniProtKB-KW"/>
</dbReference>
<protein>
    <submittedName>
        <fullName evidence="7">MBL fold metallo-hydrolase</fullName>
    </submittedName>
</protein>
<evidence type="ECO:0000256" key="5">
    <source>
        <dbReference type="SAM" id="SignalP"/>
    </source>
</evidence>
<organism evidence="7 8">
    <name type="scientific">Ramlibacter agri</name>
    <dbReference type="NCBI Taxonomy" id="2728837"/>
    <lineage>
        <taxon>Bacteria</taxon>
        <taxon>Pseudomonadati</taxon>
        <taxon>Pseudomonadota</taxon>
        <taxon>Betaproteobacteria</taxon>
        <taxon>Burkholderiales</taxon>
        <taxon>Comamonadaceae</taxon>
        <taxon>Ramlibacter</taxon>
    </lineage>
</organism>
<keyword evidence="4" id="KW-0862">Zinc</keyword>
<evidence type="ECO:0000259" key="6">
    <source>
        <dbReference type="SMART" id="SM00849"/>
    </source>
</evidence>
<dbReference type="InterPro" id="IPR001279">
    <property type="entry name" value="Metallo-B-lactamas"/>
</dbReference>